<dbReference type="EMBL" id="BSPK01000056">
    <property type="protein sequence ID" value="GLS64890.1"/>
    <property type="molecule type" value="Genomic_DNA"/>
</dbReference>
<organism evidence="1 3">
    <name type="scientific">Methylobacterium oxalidis</name>
    <dbReference type="NCBI Taxonomy" id="944322"/>
    <lineage>
        <taxon>Bacteria</taxon>
        <taxon>Pseudomonadati</taxon>
        <taxon>Pseudomonadota</taxon>
        <taxon>Alphaproteobacteria</taxon>
        <taxon>Hyphomicrobiales</taxon>
        <taxon>Methylobacteriaceae</taxon>
        <taxon>Methylobacterium</taxon>
    </lineage>
</organism>
<dbReference type="Proteomes" id="UP001156856">
    <property type="component" value="Unassembled WGS sequence"/>
</dbReference>
<evidence type="ECO:0000313" key="3">
    <source>
        <dbReference type="Proteomes" id="UP000321960"/>
    </source>
</evidence>
<evidence type="ECO:0000313" key="4">
    <source>
        <dbReference type="Proteomes" id="UP001156856"/>
    </source>
</evidence>
<accession>A0A512JD07</accession>
<evidence type="ECO:0000313" key="2">
    <source>
        <dbReference type="EMBL" id="GLS64890.1"/>
    </source>
</evidence>
<dbReference type="EMBL" id="BJZU01000195">
    <property type="protein sequence ID" value="GEP07852.1"/>
    <property type="molecule type" value="Genomic_DNA"/>
</dbReference>
<sequence>MARFICGADCHQVTLLPNRLDVYVSEDNPLRVVDLFVDELDLTALSFAGMMPAQPGGPAIIPRRC</sequence>
<name>A0A512JD07_9HYPH</name>
<reference evidence="4" key="2">
    <citation type="journal article" date="2019" name="Int. J. Syst. Evol. Microbiol.">
        <title>The Global Catalogue of Microorganisms (GCM) 10K type strain sequencing project: providing services to taxonomists for standard genome sequencing and annotation.</title>
        <authorList>
            <consortium name="The Broad Institute Genomics Platform"/>
            <consortium name="The Broad Institute Genome Sequencing Center for Infectious Disease"/>
            <person name="Wu L."/>
            <person name="Ma J."/>
        </authorList>
    </citation>
    <scope>NUCLEOTIDE SEQUENCE [LARGE SCALE GENOMIC DNA]</scope>
    <source>
        <strain evidence="4">NBRC 107715</strain>
    </source>
</reference>
<keyword evidence="4" id="KW-1185">Reference proteome</keyword>
<evidence type="ECO:0008006" key="5">
    <source>
        <dbReference type="Google" id="ProtNLM"/>
    </source>
</evidence>
<gene>
    <name evidence="2" type="ORF">GCM10007888_32710</name>
    <name evidence="1" type="ORF">MOX02_58900</name>
</gene>
<reference evidence="1 3" key="3">
    <citation type="submission" date="2019-07" db="EMBL/GenBank/DDBJ databases">
        <title>Whole genome shotgun sequence of Methylobacterium oxalidis NBRC 107715.</title>
        <authorList>
            <person name="Hosoyama A."/>
            <person name="Uohara A."/>
            <person name="Ohji S."/>
            <person name="Ichikawa N."/>
        </authorList>
    </citation>
    <scope>NUCLEOTIDE SEQUENCE [LARGE SCALE GENOMIC DNA]</scope>
    <source>
        <strain evidence="1 3">NBRC 107715</strain>
    </source>
</reference>
<evidence type="ECO:0000313" key="1">
    <source>
        <dbReference type="EMBL" id="GEP07852.1"/>
    </source>
</evidence>
<dbReference type="AlphaFoldDB" id="A0A512JD07"/>
<proteinExistence type="predicted"/>
<protein>
    <recommendedName>
        <fullName evidence="5">Transposase</fullName>
    </recommendedName>
</protein>
<reference evidence="2" key="4">
    <citation type="submission" date="2023-01" db="EMBL/GenBank/DDBJ databases">
        <title>Draft genome sequence of Methylobacterium oxalidis strain NBRC 107715.</title>
        <authorList>
            <person name="Sun Q."/>
            <person name="Mori K."/>
        </authorList>
    </citation>
    <scope>NUCLEOTIDE SEQUENCE</scope>
    <source>
        <strain evidence="2">NBRC 107715</strain>
    </source>
</reference>
<reference evidence="2" key="1">
    <citation type="journal article" date="2014" name="Int. J. Syst. Evol. Microbiol.">
        <title>Complete genome of a new Firmicutes species belonging to the dominant human colonic microbiota ('Ruminococcus bicirculans') reveals two chromosomes and a selective capacity to utilize plant glucans.</title>
        <authorList>
            <consortium name="NISC Comparative Sequencing Program"/>
            <person name="Wegmann U."/>
            <person name="Louis P."/>
            <person name="Goesmann A."/>
            <person name="Henrissat B."/>
            <person name="Duncan S.H."/>
            <person name="Flint H.J."/>
        </authorList>
    </citation>
    <scope>NUCLEOTIDE SEQUENCE</scope>
    <source>
        <strain evidence="2">NBRC 107715</strain>
    </source>
</reference>
<comment type="caution">
    <text evidence="1">The sequence shown here is derived from an EMBL/GenBank/DDBJ whole genome shotgun (WGS) entry which is preliminary data.</text>
</comment>
<dbReference type="Proteomes" id="UP000321960">
    <property type="component" value="Unassembled WGS sequence"/>
</dbReference>